<keyword evidence="6 8" id="KW-0472">Membrane</keyword>
<protein>
    <submittedName>
        <fullName evidence="9">Uncharacterized protein</fullName>
    </submittedName>
</protein>
<evidence type="ECO:0000256" key="3">
    <source>
        <dbReference type="ARBA" id="ARBA00022448"/>
    </source>
</evidence>
<keyword evidence="3" id="KW-0813">Transport</keyword>
<comment type="caution">
    <text evidence="9">The sequence shown here is derived from an EMBL/GenBank/DDBJ whole genome shotgun (WGS) entry which is preliminary data.</text>
</comment>
<organism evidence="9 10">
    <name type="scientific">Tribonema minus</name>
    <dbReference type="NCBI Taxonomy" id="303371"/>
    <lineage>
        <taxon>Eukaryota</taxon>
        <taxon>Sar</taxon>
        <taxon>Stramenopiles</taxon>
        <taxon>Ochrophyta</taxon>
        <taxon>PX clade</taxon>
        <taxon>Xanthophyceae</taxon>
        <taxon>Tribonematales</taxon>
        <taxon>Tribonemataceae</taxon>
        <taxon>Tribonema</taxon>
    </lineage>
</organism>
<evidence type="ECO:0000256" key="4">
    <source>
        <dbReference type="ARBA" id="ARBA00022692"/>
    </source>
</evidence>
<evidence type="ECO:0000256" key="5">
    <source>
        <dbReference type="ARBA" id="ARBA00022989"/>
    </source>
</evidence>
<comment type="subcellular location">
    <subcellularLocation>
        <location evidence="1">Membrane</location>
        <topology evidence="1">Multi-pass membrane protein</topology>
    </subcellularLocation>
</comment>
<dbReference type="OrthoDB" id="3222at2759"/>
<keyword evidence="4 8" id="KW-0812">Transmembrane</keyword>
<feature type="transmembrane region" description="Helical" evidence="8">
    <location>
        <begin position="416"/>
        <end position="435"/>
    </location>
</feature>
<dbReference type="EMBL" id="JAFCMP010000547">
    <property type="protein sequence ID" value="KAG5175628.1"/>
    <property type="molecule type" value="Genomic_DNA"/>
</dbReference>
<evidence type="ECO:0000313" key="10">
    <source>
        <dbReference type="Proteomes" id="UP000664859"/>
    </source>
</evidence>
<dbReference type="InterPro" id="IPR050363">
    <property type="entry name" value="MIP/Aquaporin"/>
</dbReference>
<dbReference type="InterPro" id="IPR023271">
    <property type="entry name" value="Aquaporin-like"/>
</dbReference>
<evidence type="ECO:0000256" key="6">
    <source>
        <dbReference type="ARBA" id="ARBA00023136"/>
    </source>
</evidence>
<feature type="region of interest" description="Disordered" evidence="7">
    <location>
        <begin position="158"/>
        <end position="294"/>
    </location>
</feature>
<evidence type="ECO:0000256" key="8">
    <source>
        <dbReference type="SAM" id="Phobius"/>
    </source>
</evidence>
<dbReference type="SUPFAM" id="SSF81338">
    <property type="entry name" value="Aquaporin-like"/>
    <property type="match status" value="1"/>
</dbReference>
<dbReference type="Proteomes" id="UP000664859">
    <property type="component" value="Unassembled WGS sequence"/>
</dbReference>
<feature type="region of interest" description="Disordered" evidence="7">
    <location>
        <begin position="351"/>
        <end position="376"/>
    </location>
</feature>
<keyword evidence="5 8" id="KW-1133">Transmembrane helix</keyword>
<evidence type="ECO:0000256" key="7">
    <source>
        <dbReference type="SAM" id="MobiDB-lite"/>
    </source>
</evidence>
<dbReference type="AlphaFoldDB" id="A0A836C8E1"/>
<dbReference type="Gene3D" id="1.20.1080.10">
    <property type="entry name" value="Glycerol uptake facilitator protein"/>
    <property type="match status" value="1"/>
</dbReference>
<sequence length="549" mass="57209">MGVRQVESLRDSAPHARSGACVTLASPLTALTGVRGWREALALMAADFAGALLGAVVVYLAYLPHFSLAPPPPPEPPRWIDAYVRPEATRDSAFVSYDGGGGGGGAGRERQRAGLRRRRSHLALDMRGVFVLYGGGGGGAGGERQLWRRRSHVCVARSVSYDGGGGGGGAGGERQRAGLRRRRSHCASDTRGASVWYDGDGAGELQRAQQRRSHARAGSTGELGSWRVSSVQSGATPADGGPMGSGGGGGPMGSGGGGGPIGRGDGGGPLGSGGGGDASVINGNGASHDAERGRELPALTVSAITAGSGLRDSVGDGASWLERARRNASSVLRSSIQLELQPGALAAQADQRQQLQHLQQQHQQHVGATGPEQADRAAAVAAAQEAEEAYRGALQLDQNAKLSAFCMRPAIYHRPLNLISETACTFVLVWAILLFNDRRELLNEDPPPGGWTAVYANYLGFAFMALMMALSGPTGFCANPARDLGPRVAHALLPLPNKGSSEWGWAPVPFIGGYLGGFIAACFYQITRNLQDYPPWHTSATATFGGYWS</sequence>
<evidence type="ECO:0000256" key="2">
    <source>
        <dbReference type="ARBA" id="ARBA00006175"/>
    </source>
</evidence>
<reference evidence="9" key="1">
    <citation type="submission" date="2021-02" db="EMBL/GenBank/DDBJ databases">
        <title>First Annotated Genome of the Yellow-green Alga Tribonema minus.</title>
        <authorList>
            <person name="Mahan K.M."/>
        </authorList>
    </citation>
    <scope>NUCLEOTIDE SEQUENCE</scope>
    <source>
        <strain evidence="9">UTEX B ZZ1240</strain>
    </source>
</reference>
<feature type="transmembrane region" description="Helical" evidence="8">
    <location>
        <begin position="40"/>
        <end position="62"/>
    </location>
</feature>
<dbReference type="GO" id="GO:0015254">
    <property type="term" value="F:glycerol channel activity"/>
    <property type="evidence" value="ECO:0007669"/>
    <property type="project" value="TreeGrafter"/>
</dbReference>
<evidence type="ECO:0000313" key="9">
    <source>
        <dbReference type="EMBL" id="KAG5175628.1"/>
    </source>
</evidence>
<dbReference type="GO" id="GO:0005886">
    <property type="term" value="C:plasma membrane"/>
    <property type="evidence" value="ECO:0007669"/>
    <property type="project" value="TreeGrafter"/>
</dbReference>
<keyword evidence="10" id="KW-1185">Reference proteome</keyword>
<proteinExistence type="inferred from homology"/>
<dbReference type="PANTHER" id="PTHR43829">
    <property type="entry name" value="AQUAPORIN OR AQUAGLYCEROPORIN RELATED"/>
    <property type="match status" value="1"/>
</dbReference>
<dbReference type="Pfam" id="PF00230">
    <property type="entry name" value="MIP"/>
    <property type="match status" value="1"/>
</dbReference>
<name>A0A836C8E1_9STRA</name>
<feature type="compositionally biased region" description="Gly residues" evidence="7">
    <location>
        <begin position="162"/>
        <end position="172"/>
    </location>
</feature>
<comment type="similarity">
    <text evidence="2">Belongs to the MIP/aquaporin (TC 1.A.8) family.</text>
</comment>
<evidence type="ECO:0000256" key="1">
    <source>
        <dbReference type="ARBA" id="ARBA00004141"/>
    </source>
</evidence>
<gene>
    <name evidence="9" type="ORF">JKP88DRAFT_337835</name>
</gene>
<feature type="compositionally biased region" description="Gly residues" evidence="7">
    <location>
        <begin position="241"/>
        <end position="277"/>
    </location>
</feature>
<dbReference type="InterPro" id="IPR000425">
    <property type="entry name" value="MIP"/>
</dbReference>
<feature type="transmembrane region" description="Helical" evidence="8">
    <location>
        <begin position="455"/>
        <end position="478"/>
    </location>
</feature>
<dbReference type="PANTHER" id="PTHR43829:SF9">
    <property type="entry name" value="AQUAPORIN-9"/>
    <property type="match status" value="1"/>
</dbReference>
<feature type="compositionally biased region" description="Low complexity" evidence="7">
    <location>
        <begin position="351"/>
        <end position="365"/>
    </location>
</feature>
<accession>A0A836C8E1</accession>